<dbReference type="InterPro" id="IPR000445">
    <property type="entry name" value="HhH_motif"/>
</dbReference>
<dbReference type="GO" id="GO:0003677">
    <property type="term" value="F:DNA binding"/>
    <property type="evidence" value="ECO:0007669"/>
    <property type="project" value="UniProtKB-UniRule"/>
</dbReference>
<sequence length="298" mass="33578">MKRAVSIARDLEDTVGGAATWRRDVEWIRKMREGMVAPVDTMGCHKLADPLAPPEVHRFQVLVALMLSSQTRDEVNAAAMKRLKDHGLSIQKILEFPVPDLEKILCPVGFYKRKAIYLQQTARILTDKYSGDIPDSLDGLCSLPGVGPKMANLVMQIAWDKCEGIAVDTHVHRISNRLGWIKTSTPEKTQKALEILLPKSEWQPINHLLVGFGQMLCQPVRPKCSTCLCKFTCPSSTDKGKVKKEEEVSDEEKEAKPVKKTTKTKKTVKIEIEAEEKVVKIEEFEEKPPPKTRRIAKK</sequence>
<dbReference type="InterPro" id="IPR023170">
    <property type="entry name" value="HhH_base_excis_C"/>
</dbReference>
<evidence type="ECO:0000256" key="4">
    <source>
        <dbReference type="ARBA" id="ARBA00022723"/>
    </source>
</evidence>
<dbReference type="PROSITE" id="PS00764">
    <property type="entry name" value="ENDONUCLEASE_III_1"/>
    <property type="match status" value="1"/>
</dbReference>
<comment type="similarity">
    <text evidence="2 13">Belongs to the Nth/MutY family.</text>
</comment>
<keyword evidence="9 13" id="KW-0234">DNA repair</keyword>
<dbReference type="STRING" id="135651.G0MGC3"/>
<keyword evidence="17" id="KW-1185">Reference proteome</keyword>
<comment type="function">
    <text evidence="13">Bifunctional DNA N-glycosylase with associated apurinic/apyrimidinic (AP) lyase function that catalyzes the first step in base excision repair (BER), the primary repair pathway for the repair of oxidative DNA damage. The DNA N-glycosylase activity releases the damaged DNA base from DNA by cleaving the N-glycosidic bond, leaving an AP site. The AP lyase activity cleaves the phosphodiester bond 3' to the AP site by a beta-elimination. Primarily recognizes and repairs oxidative base damage of pyrimidines.</text>
</comment>
<evidence type="ECO:0000313" key="16">
    <source>
        <dbReference type="EMBL" id="EGT56477.1"/>
    </source>
</evidence>
<dbReference type="EC" id="4.2.99.18" evidence="13"/>
<evidence type="ECO:0000256" key="3">
    <source>
        <dbReference type="ARBA" id="ARBA00022485"/>
    </source>
</evidence>
<keyword evidence="5 13" id="KW-0227">DNA damage</keyword>
<dbReference type="HOGENOM" id="CLU_012862_4_2_1"/>
<dbReference type="GO" id="GO:0034042">
    <property type="term" value="F:5-formyluracil DNA N-glycosylase activity"/>
    <property type="evidence" value="ECO:0007669"/>
    <property type="project" value="EnsemblMetazoa"/>
</dbReference>
<dbReference type="GO" id="GO:0045008">
    <property type="term" value="P:depyrimidination"/>
    <property type="evidence" value="ECO:0007669"/>
    <property type="project" value="EnsemblMetazoa"/>
</dbReference>
<keyword evidence="8" id="KW-0411">Iron-sulfur</keyword>
<dbReference type="CDD" id="cd00056">
    <property type="entry name" value="ENDO3c"/>
    <property type="match status" value="1"/>
</dbReference>
<evidence type="ECO:0000256" key="6">
    <source>
        <dbReference type="ARBA" id="ARBA00022801"/>
    </source>
</evidence>
<evidence type="ECO:0000256" key="12">
    <source>
        <dbReference type="ARBA" id="ARBA00044632"/>
    </source>
</evidence>
<dbReference type="Proteomes" id="UP000008068">
    <property type="component" value="Unassembled WGS sequence"/>
</dbReference>
<evidence type="ECO:0000256" key="9">
    <source>
        <dbReference type="ARBA" id="ARBA00023204"/>
    </source>
</evidence>
<dbReference type="InParanoid" id="G0MGC3"/>
<feature type="region of interest" description="Disordered" evidence="14">
    <location>
        <begin position="236"/>
        <end position="266"/>
    </location>
</feature>
<dbReference type="GO" id="GO:0006289">
    <property type="term" value="P:nucleotide-excision repair"/>
    <property type="evidence" value="ECO:0007669"/>
    <property type="project" value="TreeGrafter"/>
</dbReference>
<dbReference type="InterPro" id="IPR003265">
    <property type="entry name" value="HhH-GPD_domain"/>
</dbReference>
<dbReference type="GO" id="GO:0034043">
    <property type="term" value="F:5-hydroxymethyluracil DNA N-glycosylase activity"/>
    <property type="evidence" value="ECO:0007669"/>
    <property type="project" value="EnsemblMetazoa"/>
</dbReference>
<comment type="cofactor">
    <cofactor evidence="1">
        <name>[4Fe-4S] cluster</name>
        <dbReference type="ChEBI" id="CHEBI:49883"/>
    </cofactor>
</comment>
<dbReference type="GO" id="GO:0046872">
    <property type="term" value="F:metal ion binding"/>
    <property type="evidence" value="ECO:0007669"/>
    <property type="project" value="UniProtKB-KW"/>
</dbReference>
<dbReference type="InterPro" id="IPR030841">
    <property type="entry name" value="NTH1"/>
</dbReference>
<proteinExistence type="inferred from homology"/>
<dbReference type="GO" id="GO:0005634">
    <property type="term" value="C:nucleus"/>
    <property type="evidence" value="ECO:0007669"/>
    <property type="project" value="UniProtKB-SubCell"/>
</dbReference>
<keyword evidence="13" id="KW-0539">Nucleus</keyword>
<dbReference type="OrthoDB" id="2099276at2759"/>
<evidence type="ECO:0000313" key="17">
    <source>
        <dbReference type="Proteomes" id="UP000008068"/>
    </source>
</evidence>
<dbReference type="InterPro" id="IPR011257">
    <property type="entry name" value="DNA_glycosylase"/>
</dbReference>
<keyword evidence="3" id="KW-0004">4Fe-4S</keyword>
<dbReference type="PANTHER" id="PTHR43286:SF1">
    <property type="entry name" value="ENDONUCLEASE III-LIKE PROTEIN 1"/>
    <property type="match status" value="1"/>
</dbReference>
<dbReference type="GO" id="GO:0070301">
    <property type="term" value="P:cellular response to hydrogen peroxide"/>
    <property type="evidence" value="ECO:0007669"/>
    <property type="project" value="EnsemblMetazoa"/>
</dbReference>
<dbReference type="InterPro" id="IPR004036">
    <property type="entry name" value="Endonuclease-III-like_CS2"/>
</dbReference>
<gene>
    <name evidence="16" type="primary">Cbn-nth-1</name>
    <name evidence="13" type="synonym">nth-1</name>
    <name evidence="16" type="ORF">CAEBREN_21794</name>
</gene>
<keyword evidence="6 13" id="KW-0378">Hydrolase</keyword>
<dbReference type="FunCoup" id="G0MGC3">
    <property type="interactions" value="2025"/>
</dbReference>
<comment type="caution">
    <text evidence="13">Lacks conserved residue(s) required for the propagation of feature annotation.</text>
</comment>
<evidence type="ECO:0000256" key="11">
    <source>
        <dbReference type="ARBA" id="ARBA00023295"/>
    </source>
</evidence>
<dbReference type="SMART" id="SM00478">
    <property type="entry name" value="ENDO3c"/>
    <property type="match status" value="1"/>
</dbReference>
<evidence type="ECO:0000256" key="7">
    <source>
        <dbReference type="ARBA" id="ARBA00023004"/>
    </source>
</evidence>
<dbReference type="FunFam" id="1.10.340.30:FF:000005">
    <property type="entry name" value="Endonuclease III-like protein 1"/>
    <property type="match status" value="1"/>
</dbReference>
<dbReference type="eggNOG" id="KOG1921">
    <property type="taxonomic scope" value="Eukaryota"/>
</dbReference>
<dbReference type="HAMAP" id="MF_03183">
    <property type="entry name" value="Endonuclease_III_Nth"/>
    <property type="match status" value="1"/>
</dbReference>
<dbReference type="Pfam" id="PF00633">
    <property type="entry name" value="HHH"/>
    <property type="match status" value="1"/>
</dbReference>
<evidence type="ECO:0000256" key="5">
    <source>
        <dbReference type="ARBA" id="ARBA00022763"/>
    </source>
</evidence>
<accession>G0MGC3</accession>
<dbReference type="GO" id="GO:0051539">
    <property type="term" value="F:4 iron, 4 sulfur cluster binding"/>
    <property type="evidence" value="ECO:0007669"/>
    <property type="project" value="UniProtKB-KW"/>
</dbReference>
<dbReference type="PROSITE" id="PS01155">
    <property type="entry name" value="ENDONUCLEASE_III_2"/>
    <property type="match status" value="1"/>
</dbReference>
<dbReference type="GO" id="GO:0005739">
    <property type="term" value="C:mitochondrion"/>
    <property type="evidence" value="ECO:0007669"/>
    <property type="project" value="UniProtKB-SubCell"/>
</dbReference>
<dbReference type="OMA" id="WQQFTHL"/>
<evidence type="ECO:0000256" key="1">
    <source>
        <dbReference type="ARBA" id="ARBA00001966"/>
    </source>
</evidence>
<evidence type="ECO:0000256" key="2">
    <source>
        <dbReference type="ARBA" id="ARBA00008343"/>
    </source>
</evidence>
<dbReference type="EC" id="3.2.2.-" evidence="13"/>
<keyword evidence="13" id="KW-0496">Mitochondrion</keyword>
<dbReference type="Gene3D" id="1.10.1670.10">
    <property type="entry name" value="Helix-hairpin-Helix base-excision DNA repair enzymes (C-terminal)"/>
    <property type="match status" value="1"/>
</dbReference>
<evidence type="ECO:0000256" key="10">
    <source>
        <dbReference type="ARBA" id="ARBA00023239"/>
    </source>
</evidence>
<dbReference type="PANTHER" id="PTHR43286">
    <property type="entry name" value="ENDONUCLEASE III-LIKE PROTEIN 1"/>
    <property type="match status" value="1"/>
</dbReference>
<keyword evidence="11 13" id="KW-0326">Glycosidase</keyword>
<dbReference type="InterPro" id="IPR004035">
    <property type="entry name" value="Endouclease-III_FeS-bd_BS"/>
</dbReference>
<feature type="domain" description="HhH-GPD" evidence="15">
    <location>
        <begin position="67"/>
        <end position="215"/>
    </location>
</feature>
<keyword evidence="4" id="KW-0479">Metal-binding</keyword>
<evidence type="ECO:0000256" key="8">
    <source>
        <dbReference type="ARBA" id="ARBA00023014"/>
    </source>
</evidence>
<dbReference type="GO" id="GO:0140078">
    <property type="term" value="F:class I DNA-(apurinic or apyrimidinic site) endonuclease activity"/>
    <property type="evidence" value="ECO:0007669"/>
    <property type="project" value="UniProtKB-EC"/>
</dbReference>
<evidence type="ECO:0000256" key="13">
    <source>
        <dbReference type="HAMAP-Rule" id="MF_03183"/>
    </source>
</evidence>
<name>G0MGC3_CAEBE</name>
<comment type="catalytic activity">
    <reaction evidence="12 13">
        <text>2'-deoxyribonucleotide-(2'-deoxyribose 5'-phosphate)-2'-deoxyribonucleotide-DNA = a 3'-end 2'-deoxyribonucleotide-(2,3-dehydro-2,3-deoxyribose 5'-phosphate)-DNA + a 5'-end 5'-phospho-2'-deoxyribonucleoside-DNA + H(+)</text>
        <dbReference type="Rhea" id="RHEA:66592"/>
        <dbReference type="Rhea" id="RHEA-COMP:13180"/>
        <dbReference type="Rhea" id="RHEA-COMP:16897"/>
        <dbReference type="Rhea" id="RHEA-COMP:17067"/>
        <dbReference type="ChEBI" id="CHEBI:15378"/>
        <dbReference type="ChEBI" id="CHEBI:136412"/>
        <dbReference type="ChEBI" id="CHEBI:157695"/>
        <dbReference type="ChEBI" id="CHEBI:167181"/>
        <dbReference type="EC" id="4.2.99.18"/>
    </reaction>
</comment>
<organism evidence="17">
    <name type="scientific">Caenorhabditis brenneri</name>
    <name type="common">Nematode worm</name>
    <dbReference type="NCBI Taxonomy" id="135651"/>
    <lineage>
        <taxon>Eukaryota</taxon>
        <taxon>Metazoa</taxon>
        <taxon>Ecdysozoa</taxon>
        <taxon>Nematoda</taxon>
        <taxon>Chromadorea</taxon>
        <taxon>Rhabditida</taxon>
        <taxon>Rhabditina</taxon>
        <taxon>Rhabditomorpha</taxon>
        <taxon>Rhabditoidea</taxon>
        <taxon>Rhabditidae</taxon>
        <taxon>Peloderinae</taxon>
        <taxon>Caenorhabditis</taxon>
    </lineage>
</organism>
<evidence type="ECO:0000256" key="14">
    <source>
        <dbReference type="SAM" id="MobiDB-lite"/>
    </source>
</evidence>
<comment type="subcellular location">
    <subcellularLocation>
        <location evidence="13">Nucleus</location>
    </subcellularLocation>
    <subcellularLocation>
        <location evidence="13">Mitochondrion</location>
    </subcellularLocation>
</comment>
<keyword evidence="10 13" id="KW-0456">Lyase</keyword>
<protein>
    <recommendedName>
        <fullName evidence="13">Endonuclease III homolog</fullName>
        <ecNumber evidence="13">3.2.2.-</ecNumber>
        <ecNumber evidence="13">4.2.99.18</ecNumber>
    </recommendedName>
    <alternativeName>
        <fullName evidence="13">Bifunctional DNA N-glycosylase/DNA-(apurinic or apyrimidinic site) lyase</fullName>
        <shortName evidence="13">DNA glycosylase/AP lyase</shortName>
    </alternativeName>
</protein>
<dbReference type="SUPFAM" id="SSF48150">
    <property type="entry name" value="DNA-glycosylase"/>
    <property type="match status" value="1"/>
</dbReference>
<dbReference type="EMBL" id="GL379793">
    <property type="protein sequence ID" value="EGT56477.1"/>
    <property type="molecule type" value="Genomic_DNA"/>
</dbReference>
<evidence type="ECO:0000259" key="15">
    <source>
        <dbReference type="SMART" id="SM00478"/>
    </source>
</evidence>
<reference evidence="17" key="1">
    <citation type="submission" date="2011-07" db="EMBL/GenBank/DDBJ databases">
        <authorList>
            <consortium name="Caenorhabditis brenneri Sequencing and Analysis Consortium"/>
            <person name="Wilson R.K."/>
        </authorList>
    </citation>
    <scope>NUCLEOTIDE SEQUENCE [LARGE SCALE GENOMIC DNA]</scope>
    <source>
        <strain evidence="17">PB2801</strain>
    </source>
</reference>
<keyword evidence="7" id="KW-0408">Iron</keyword>
<dbReference type="AlphaFoldDB" id="G0MGC3"/>
<dbReference type="Gene3D" id="1.10.340.30">
    <property type="entry name" value="Hypothetical protein, domain 2"/>
    <property type="match status" value="1"/>
</dbReference>
<dbReference type="Pfam" id="PF00730">
    <property type="entry name" value="HhH-GPD"/>
    <property type="match status" value="1"/>
</dbReference>